<evidence type="ECO:0000256" key="3">
    <source>
        <dbReference type="ARBA" id="ARBA00022729"/>
    </source>
</evidence>
<evidence type="ECO:0000313" key="10">
    <source>
        <dbReference type="EMBL" id="MFC6892936.1"/>
    </source>
</evidence>
<sequence length="262" mass="27947">MTDAHDPVTDRHRDTSSTDVDPLPIDVDSRSRRAAVATIGSLGAGVLAGCLDRGGVKGDGSGTGTGGSESVETHPATNAIEGSPTLGPEPGTAEATIVEFGDPSCSTCAAFASSTFPKLRENAIDPGRVSYVWRALPGVEPWGRPAARALWAVQLADPEGFWRLKAWYYDERASISEDTVRDRTEEALVDGEVSTDARVDRVLAAIDDEDETVRERLERDERAGKETDFTGVPAFVLFRDGEHVTTVLGNQPYGVFEGALGL</sequence>
<keyword evidence="7" id="KW-0676">Redox-active center</keyword>
<feature type="region of interest" description="Disordered" evidence="8">
    <location>
        <begin position="58"/>
        <end position="92"/>
    </location>
</feature>
<dbReference type="RefSeq" id="WP_379744003.1">
    <property type="nucleotide sequence ID" value="NZ_JBHSVN010000001.1"/>
</dbReference>
<dbReference type="AlphaFoldDB" id="A0ABD5UUA1"/>
<feature type="region of interest" description="Disordered" evidence="8">
    <location>
        <begin position="1"/>
        <end position="26"/>
    </location>
</feature>
<dbReference type="GO" id="GO:0016491">
    <property type="term" value="F:oxidoreductase activity"/>
    <property type="evidence" value="ECO:0007669"/>
    <property type="project" value="UniProtKB-KW"/>
</dbReference>
<keyword evidence="11" id="KW-1185">Reference proteome</keyword>
<dbReference type="EMBL" id="JBHSXL010000009">
    <property type="protein sequence ID" value="MFC6892936.1"/>
    <property type="molecule type" value="Genomic_DNA"/>
</dbReference>
<evidence type="ECO:0000256" key="4">
    <source>
        <dbReference type="ARBA" id="ARBA00022982"/>
    </source>
</evidence>
<gene>
    <name evidence="10" type="ORF">ACFQE9_10010</name>
</gene>
<dbReference type="InterPro" id="IPR036249">
    <property type="entry name" value="Thioredoxin-like_sf"/>
</dbReference>
<dbReference type="Gene3D" id="3.40.30.10">
    <property type="entry name" value="Glutaredoxin"/>
    <property type="match status" value="1"/>
</dbReference>
<evidence type="ECO:0000256" key="1">
    <source>
        <dbReference type="ARBA" id="ARBA00005791"/>
    </source>
</evidence>
<feature type="domain" description="Thioredoxin-like fold" evidence="9">
    <location>
        <begin position="92"/>
        <end position="236"/>
    </location>
</feature>
<evidence type="ECO:0000259" key="9">
    <source>
        <dbReference type="Pfam" id="PF13462"/>
    </source>
</evidence>
<keyword evidence="4" id="KW-0813">Transport</keyword>
<evidence type="ECO:0000256" key="5">
    <source>
        <dbReference type="ARBA" id="ARBA00023002"/>
    </source>
</evidence>
<accession>A0ABD5UUA1</accession>
<dbReference type="PANTHER" id="PTHR13887">
    <property type="entry name" value="GLUTATHIONE S-TRANSFERASE KAPPA"/>
    <property type="match status" value="1"/>
</dbReference>
<proteinExistence type="inferred from homology"/>
<feature type="compositionally biased region" description="Gly residues" evidence="8">
    <location>
        <begin position="58"/>
        <end position="67"/>
    </location>
</feature>
<keyword evidence="3" id="KW-0732">Signal</keyword>
<comment type="similarity">
    <text evidence="2">Belongs to the glutaredoxin family.</text>
</comment>
<evidence type="ECO:0000313" key="11">
    <source>
        <dbReference type="Proteomes" id="UP001596296"/>
    </source>
</evidence>
<evidence type="ECO:0000256" key="8">
    <source>
        <dbReference type="SAM" id="MobiDB-lite"/>
    </source>
</evidence>
<dbReference type="Pfam" id="PF13462">
    <property type="entry name" value="Thioredoxin_4"/>
    <property type="match status" value="1"/>
</dbReference>
<keyword evidence="5" id="KW-0560">Oxidoreductase</keyword>
<comment type="caution">
    <text evidence="10">The sequence shown here is derived from an EMBL/GenBank/DDBJ whole genome shotgun (WGS) entry which is preliminary data.</text>
</comment>
<protein>
    <submittedName>
        <fullName evidence="10">DsbA family protein</fullName>
    </submittedName>
</protein>
<dbReference type="InterPro" id="IPR012336">
    <property type="entry name" value="Thioredoxin-like_fold"/>
</dbReference>
<evidence type="ECO:0000256" key="2">
    <source>
        <dbReference type="ARBA" id="ARBA00007787"/>
    </source>
</evidence>
<keyword evidence="4" id="KW-0249">Electron transport</keyword>
<feature type="compositionally biased region" description="Basic and acidic residues" evidence="8">
    <location>
        <begin position="1"/>
        <end position="16"/>
    </location>
</feature>
<dbReference type="Proteomes" id="UP001596296">
    <property type="component" value="Unassembled WGS sequence"/>
</dbReference>
<dbReference type="CDD" id="cd02972">
    <property type="entry name" value="DsbA_family"/>
    <property type="match status" value="1"/>
</dbReference>
<reference evidence="10 11" key="1">
    <citation type="journal article" date="2019" name="Int. J. Syst. Evol. Microbiol.">
        <title>The Global Catalogue of Microorganisms (GCM) 10K type strain sequencing project: providing services to taxonomists for standard genome sequencing and annotation.</title>
        <authorList>
            <consortium name="The Broad Institute Genomics Platform"/>
            <consortium name="The Broad Institute Genome Sequencing Center for Infectious Disease"/>
            <person name="Wu L."/>
            <person name="Ma J."/>
        </authorList>
    </citation>
    <scope>NUCLEOTIDE SEQUENCE [LARGE SCALE GENOMIC DNA]</scope>
    <source>
        <strain evidence="10 11">SKJ47</strain>
    </source>
</reference>
<name>A0ABD5UUA1_9EURY</name>
<keyword evidence="6" id="KW-1015">Disulfide bond</keyword>
<evidence type="ECO:0000256" key="6">
    <source>
        <dbReference type="ARBA" id="ARBA00023157"/>
    </source>
</evidence>
<dbReference type="SUPFAM" id="SSF52833">
    <property type="entry name" value="Thioredoxin-like"/>
    <property type="match status" value="1"/>
</dbReference>
<dbReference type="PANTHER" id="PTHR13887:SF14">
    <property type="entry name" value="DISULFIDE BOND FORMATION PROTEIN D"/>
    <property type="match status" value="1"/>
</dbReference>
<comment type="similarity">
    <text evidence="1">Belongs to the thioredoxin family. DsbA subfamily.</text>
</comment>
<organism evidence="10 11">
    <name type="scientific">Halopenitus salinus</name>
    <dbReference type="NCBI Taxonomy" id="1198295"/>
    <lineage>
        <taxon>Archaea</taxon>
        <taxon>Methanobacteriati</taxon>
        <taxon>Methanobacteriota</taxon>
        <taxon>Stenosarchaea group</taxon>
        <taxon>Halobacteria</taxon>
        <taxon>Halobacteriales</taxon>
        <taxon>Haloferacaceae</taxon>
        <taxon>Halopenitus</taxon>
    </lineage>
</organism>
<evidence type="ECO:0000256" key="7">
    <source>
        <dbReference type="ARBA" id="ARBA00023284"/>
    </source>
</evidence>